<proteinExistence type="predicted"/>
<keyword evidence="3" id="KW-1185">Reference proteome</keyword>
<dbReference type="InterPro" id="IPR011051">
    <property type="entry name" value="RmlC_Cupin_sf"/>
</dbReference>
<evidence type="ECO:0000256" key="1">
    <source>
        <dbReference type="SAM" id="MobiDB-lite"/>
    </source>
</evidence>
<dbReference type="Proteomes" id="UP001498421">
    <property type="component" value="Unassembled WGS sequence"/>
</dbReference>
<sequence length="244" mass="26472">MHAAAQKVFSTMPSCVGCRYWSHLQRQKNRCDWSPDPKLSRSQSAEDTKKGIVDVEGLDSKVEETVGDEDGEVAQEVRRTRRRFAAPAPVQTPVPVPVPVKVPPPAAPAITGNSDLASTSGQFSGSFLEMEEWEVAPGRVMDGAASNIAFSNSYLTSCQPVTVSEDVSFNVLVIKPGSVSHWSVEDDKLRTVSVAAGKVMVTLSGKTFRLGPNGMFIVRPGQVCKVENRLYIDSVMHCTTIADF</sequence>
<comment type="caution">
    <text evidence="2">The sequence shown here is derived from an EMBL/GenBank/DDBJ whole genome shotgun (WGS) entry which is preliminary data.</text>
</comment>
<feature type="region of interest" description="Disordered" evidence="1">
    <location>
        <begin position="30"/>
        <end position="50"/>
    </location>
</feature>
<name>A0ABR1HG15_9HYPO</name>
<reference evidence="2 3" key="1">
    <citation type="journal article" date="2025" name="Microbiol. Resour. Announc.">
        <title>Draft genome sequences for Neonectria magnoliae and Neonectria punicea, canker pathogens of Liriodendron tulipifera and Acer saccharum in West Virginia.</title>
        <authorList>
            <person name="Petronek H.M."/>
            <person name="Kasson M.T."/>
            <person name="Metheny A.M."/>
            <person name="Stauder C.M."/>
            <person name="Lovett B."/>
            <person name="Lynch S.C."/>
            <person name="Garnas J.R."/>
            <person name="Kasson L.R."/>
            <person name="Stajich J.E."/>
        </authorList>
    </citation>
    <scope>NUCLEOTIDE SEQUENCE [LARGE SCALE GENOMIC DNA]</scope>
    <source>
        <strain evidence="2 3">NRRL 64651</strain>
    </source>
</reference>
<evidence type="ECO:0000313" key="3">
    <source>
        <dbReference type="Proteomes" id="UP001498421"/>
    </source>
</evidence>
<gene>
    <name evidence="2" type="ORF">QQZ08_010716</name>
</gene>
<protein>
    <recommendedName>
        <fullName evidence="4">Mif2/CENP-C cupin domain-containing protein</fullName>
    </recommendedName>
</protein>
<dbReference type="Gene3D" id="2.60.120.10">
    <property type="entry name" value="Jelly Rolls"/>
    <property type="match status" value="1"/>
</dbReference>
<accession>A0ABR1HG15</accession>
<organism evidence="2 3">
    <name type="scientific">Neonectria magnoliae</name>
    <dbReference type="NCBI Taxonomy" id="2732573"/>
    <lineage>
        <taxon>Eukaryota</taxon>
        <taxon>Fungi</taxon>
        <taxon>Dikarya</taxon>
        <taxon>Ascomycota</taxon>
        <taxon>Pezizomycotina</taxon>
        <taxon>Sordariomycetes</taxon>
        <taxon>Hypocreomycetidae</taxon>
        <taxon>Hypocreales</taxon>
        <taxon>Nectriaceae</taxon>
        <taxon>Neonectria</taxon>
    </lineage>
</organism>
<dbReference type="EMBL" id="JAZAVK010000145">
    <property type="protein sequence ID" value="KAK7419703.1"/>
    <property type="molecule type" value="Genomic_DNA"/>
</dbReference>
<evidence type="ECO:0008006" key="4">
    <source>
        <dbReference type="Google" id="ProtNLM"/>
    </source>
</evidence>
<dbReference type="SUPFAM" id="SSF51182">
    <property type="entry name" value="RmlC-like cupins"/>
    <property type="match status" value="1"/>
</dbReference>
<evidence type="ECO:0000313" key="2">
    <source>
        <dbReference type="EMBL" id="KAK7419703.1"/>
    </source>
</evidence>
<dbReference type="InterPro" id="IPR014710">
    <property type="entry name" value="RmlC-like_jellyroll"/>
</dbReference>